<comment type="cofactor">
    <cofactor evidence="1 8">
        <name>pyridoxal 5'-phosphate</name>
        <dbReference type="ChEBI" id="CHEBI:597326"/>
    </cofactor>
</comment>
<dbReference type="Gene3D" id="3.40.640.10">
    <property type="entry name" value="Type I PLP-dependent aspartate aminotransferase-like (Major domain)"/>
    <property type="match status" value="1"/>
</dbReference>
<dbReference type="GO" id="GO:0005737">
    <property type="term" value="C:cytoplasm"/>
    <property type="evidence" value="ECO:0007669"/>
    <property type="project" value="TreeGrafter"/>
</dbReference>
<dbReference type="GO" id="GO:0030170">
    <property type="term" value="F:pyridoxal phosphate binding"/>
    <property type="evidence" value="ECO:0007669"/>
    <property type="project" value="InterPro"/>
</dbReference>
<dbReference type="InterPro" id="IPR000277">
    <property type="entry name" value="Cys/Met-Metab_PyrdxlP-dep_enz"/>
</dbReference>
<dbReference type="AlphaFoldDB" id="A0A1I6IFR6"/>
<comment type="similarity">
    <text evidence="8">Belongs to the trans-sulfuration enzymes family.</text>
</comment>
<dbReference type="PIRSF" id="PIRSF001434">
    <property type="entry name" value="CGS"/>
    <property type="match status" value="1"/>
</dbReference>
<dbReference type="PANTHER" id="PTHR11808">
    <property type="entry name" value="TRANS-SULFURATION ENZYME FAMILY MEMBER"/>
    <property type="match status" value="1"/>
</dbReference>
<gene>
    <name evidence="9" type="ORF">SAMN05661086_00806</name>
</gene>
<sequence length="402" mass="44899">MEQFKRTEKEFSFETEILKQGAYINALASNPETAPIYLTTAFNVEDLDDLYDRYEKKGFCYNRNRNPNRNALIELMTYAEGGEDSIICSSGMGAISTTIFSQVKCGDHIVSDMTLYGETIDIFKEVLPAYGVEVTFVDFTKLEEVERAIKSETKILYTETVSNPMITVVDIDGAAKLAHDNNCILVVDNTFMTSVAFRPIAHGADLVINSLTKFANGHSDAVCGSVTGKAELIQKAYRYQVLLGNTADAFTSWLVQRGMRTMSLRIEKQMKNAAKLAKALEESPYVLKVNHPSLMSHPQHELAMKLFGNEYSCGGMLSIVLPDSMEKINLFMRKLNLAHYAMTLGGYRTTLAHPVSSSHYDTPEEERAKMGITLGLIRISVGIEKAEDLIHDFLEALNVYKE</sequence>
<keyword evidence="2 7" id="KW-0663">Pyridoxal phosphate</keyword>
<dbReference type="FunFam" id="3.40.640.10:FF:000046">
    <property type="entry name" value="Cystathionine gamma-lyase"/>
    <property type="match status" value="1"/>
</dbReference>
<comment type="catalytic activity">
    <reaction evidence="6">
        <text>L-methionine + H2O = methanethiol + 2-oxobutanoate + NH4(+)</text>
        <dbReference type="Rhea" id="RHEA:23800"/>
        <dbReference type="ChEBI" id="CHEBI:15377"/>
        <dbReference type="ChEBI" id="CHEBI:16007"/>
        <dbReference type="ChEBI" id="CHEBI:16763"/>
        <dbReference type="ChEBI" id="CHEBI:28938"/>
        <dbReference type="ChEBI" id="CHEBI:57844"/>
        <dbReference type="EC" id="4.4.1.11"/>
    </reaction>
    <physiologicalReaction direction="left-to-right" evidence="6">
        <dbReference type="Rhea" id="RHEA:23801"/>
    </physiologicalReaction>
</comment>
<dbReference type="InterPro" id="IPR015421">
    <property type="entry name" value="PyrdxlP-dep_Trfase_major"/>
</dbReference>
<protein>
    <recommendedName>
        <fullName evidence="3">homocysteine desulfhydrase</fullName>
        <ecNumber evidence="3">4.4.1.2</ecNumber>
    </recommendedName>
    <alternativeName>
        <fullName evidence="4">Homocysteine desulfhydrase</fullName>
    </alternativeName>
</protein>
<dbReference type="EMBL" id="FOYZ01000002">
    <property type="protein sequence ID" value="SFR65511.1"/>
    <property type="molecule type" value="Genomic_DNA"/>
</dbReference>
<evidence type="ECO:0000256" key="7">
    <source>
        <dbReference type="PIRSR" id="PIRSR001434-2"/>
    </source>
</evidence>
<evidence type="ECO:0000256" key="3">
    <source>
        <dbReference type="ARBA" id="ARBA00047175"/>
    </source>
</evidence>
<proteinExistence type="inferred from homology"/>
<dbReference type="Pfam" id="PF01053">
    <property type="entry name" value="Cys_Met_Meta_PP"/>
    <property type="match status" value="1"/>
</dbReference>
<keyword evidence="9" id="KW-0456">Lyase</keyword>
<dbReference type="STRING" id="37658.SAMN05661086_00806"/>
<evidence type="ECO:0000256" key="4">
    <source>
        <dbReference type="ARBA" id="ARBA00047199"/>
    </source>
</evidence>
<evidence type="ECO:0000313" key="10">
    <source>
        <dbReference type="Proteomes" id="UP000199659"/>
    </source>
</evidence>
<evidence type="ECO:0000313" key="9">
    <source>
        <dbReference type="EMBL" id="SFR65511.1"/>
    </source>
</evidence>
<dbReference type="PANTHER" id="PTHR11808:SF80">
    <property type="entry name" value="CYSTATHIONINE GAMMA-LYASE"/>
    <property type="match status" value="1"/>
</dbReference>
<keyword evidence="10" id="KW-1185">Reference proteome</keyword>
<evidence type="ECO:0000256" key="5">
    <source>
        <dbReference type="ARBA" id="ARBA00048780"/>
    </source>
</evidence>
<evidence type="ECO:0000256" key="2">
    <source>
        <dbReference type="ARBA" id="ARBA00022898"/>
    </source>
</evidence>
<dbReference type="GO" id="GO:0019346">
    <property type="term" value="P:transsulfuration"/>
    <property type="evidence" value="ECO:0007669"/>
    <property type="project" value="InterPro"/>
</dbReference>
<dbReference type="OrthoDB" id="9780685at2"/>
<evidence type="ECO:0000256" key="1">
    <source>
        <dbReference type="ARBA" id="ARBA00001933"/>
    </source>
</evidence>
<organism evidence="9 10">
    <name type="scientific">Anaeromicropila populeti</name>
    <dbReference type="NCBI Taxonomy" id="37658"/>
    <lineage>
        <taxon>Bacteria</taxon>
        <taxon>Bacillati</taxon>
        <taxon>Bacillota</taxon>
        <taxon>Clostridia</taxon>
        <taxon>Lachnospirales</taxon>
        <taxon>Lachnospiraceae</taxon>
        <taxon>Anaeromicropila</taxon>
    </lineage>
</organism>
<dbReference type="CDD" id="cd00614">
    <property type="entry name" value="CGS_like"/>
    <property type="match status" value="1"/>
</dbReference>
<dbReference type="Proteomes" id="UP000199659">
    <property type="component" value="Unassembled WGS sequence"/>
</dbReference>
<dbReference type="GO" id="GO:0018826">
    <property type="term" value="F:methionine gamma-lyase activity"/>
    <property type="evidence" value="ECO:0007669"/>
    <property type="project" value="UniProtKB-EC"/>
</dbReference>
<name>A0A1I6IFR6_9FIRM</name>
<dbReference type="InterPro" id="IPR015422">
    <property type="entry name" value="PyrdxlP-dep_Trfase_small"/>
</dbReference>
<comment type="catalytic activity">
    <reaction evidence="5">
        <text>L-homocysteine + H2O = 2-oxobutanoate + hydrogen sulfide + NH4(+) + H(+)</text>
        <dbReference type="Rhea" id="RHEA:14501"/>
        <dbReference type="ChEBI" id="CHEBI:15377"/>
        <dbReference type="ChEBI" id="CHEBI:15378"/>
        <dbReference type="ChEBI" id="CHEBI:16763"/>
        <dbReference type="ChEBI" id="CHEBI:28938"/>
        <dbReference type="ChEBI" id="CHEBI:29919"/>
        <dbReference type="ChEBI" id="CHEBI:58199"/>
        <dbReference type="EC" id="4.4.1.2"/>
    </reaction>
    <physiologicalReaction direction="left-to-right" evidence="5">
        <dbReference type="Rhea" id="RHEA:14502"/>
    </physiologicalReaction>
</comment>
<dbReference type="InterPro" id="IPR015424">
    <property type="entry name" value="PyrdxlP-dep_Trfase"/>
</dbReference>
<dbReference type="RefSeq" id="WP_092559404.1">
    <property type="nucleotide sequence ID" value="NZ_FOYZ01000002.1"/>
</dbReference>
<feature type="modified residue" description="N6-(pyridoxal phosphate)lysine" evidence="7">
    <location>
        <position position="213"/>
    </location>
</feature>
<accession>A0A1I6IFR6</accession>
<reference evidence="9 10" key="1">
    <citation type="submission" date="2016-10" db="EMBL/GenBank/DDBJ databases">
        <authorList>
            <person name="de Groot N.N."/>
        </authorList>
    </citation>
    <scope>NUCLEOTIDE SEQUENCE [LARGE SCALE GENOMIC DNA]</scope>
    <source>
        <strain evidence="9 10">743A</strain>
    </source>
</reference>
<evidence type="ECO:0000256" key="6">
    <source>
        <dbReference type="ARBA" id="ARBA00052699"/>
    </source>
</evidence>
<dbReference type="EC" id="4.4.1.2" evidence="3"/>
<evidence type="ECO:0000256" key="8">
    <source>
        <dbReference type="RuleBase" id="RU362118"/>
    </source>
</evidence>
<dbReference type="SUPFAM" id="SSF53383">
    <property type="entry name" value="PLP-dependent transferases"/>
    <property type="match status" value="1"/>
</dbReference>
<dbReference type="Gene3D" id="3.90.1150.10">
    <property type="entry name" value="Aspartate Aminotransferase, domain 1"/>
    <property type="match status" value="1"/>
</dbReference>
<dbReference type="GO" id="GO:0047982">
    <property type="term" value="F:homocysteine desulfhydrase activity"/>
    <property type="evidence" value="ECO:0007669"/>
    <property type="project" value="UniProtKB-EC"/>
</dbReference>